<proteinExistence type="predicted"/>
<evidence type="ECO:0000313" key="2">
    <source>
        <dbReference type="Proteomes" id="UP001358586"/>
    </source>
</evidence>
<evidence type="ECO:0000313" key="1">
    <source>
        <dbReference type="EMBL" id="KAK5819597.1"/>
    </source>
</evidence>
<keyword evidence="2" id="KW-1185">Reference proteome</keyword>
<dbReference type="EMBL" id="JARKNE010000007">
    <property type="protein sequence ID" value="KAK5819597.1"/>
    <property type="molecule type" value="Genomic_DNA"/>
</dbReference>
<accession>A0ABR0PEL8</accession>
<protein>
    <submittedName>
        <fullName evidence="1">Uncharacterized protein</fullName>
    </submittedName>
</protein>
<comment type="caution">
    <text evidence="1">The sequence shown here is derived from an EMBL/GenBank/DDBJ whole genome shotgun (WGS) entry which is preliminary data.</text>
</comment>
<organism evidence="1 2">
    <name type="scientific">Gossypium arboreum</name>
    <name type="common">Tree cotton</name>
    <name type="synonym">Gossypium nanking</name>
    <dbReference type="NCBI Taxonomy" id="29729"/>
    <lineage>
        <taxon>Eukaryota</taxon>
        <taxon>Viridiplantae</taxon>
        <taxon>Streptophyta</taxon>
        <taxon>Embryophyta</taxon>
        <taxon>Tracheophyta</taxon>
        <taxon>Spermatophyta</taxon>
        <taxon>Magnoliopsida</taxon>
        <taxon>eudicotyledons</taxon>
        <taxon>Gunneridae</taxon>
        <taxon>Pentapetalae</taxon>
        <taxon>rosids</taxon>
        <taxon>malvids</taxon>
        <taxon>Malvales</taxon>
        <taxon>Malvaceae</taxon>
        <taxon>Malvoideae</taxon>
        <taxon>Gossypium</taxon>
    </lineage>
</organism>
<dbReference type="Proteomes" id="UP001358586">
    <property type="component" value="Chromosome 7"/>
</dbReference>
<sequence length="51" mass="5691">MEEQQYNLLNGLPLEFDHVVSIISTSIVPFNLQGVKTALLDAEARQQGYLS</sequence>
<gene>
    <name evidence="1" type="ORF">PVK06_024612</name>
</gene>
<reference evidence="1 2" key="1">
    <citation type="submission" date="2023-03" db="EMBL/GenBank/DDBJ databases">
        <title>WGS of Gossypium arboreum.</title>
        <authorList>
            <person name="Yu D."/>
        </authorList>
    </citation>
    <scope>NUCLEOTIDE SEQUENCE [LARGE SCALE GENOMIC DNA]</scope>
    <source>
        <tissue evidence="1">Leaf</tissue>
    </source>
</reference>
<name>A0ABR0PEL8_GOSAR</name>